<organism evidence="6 7">
    <name type="scientific">Scomber scombrus</name>
    <name type="common">Atlantic mackerel</name>
    <name type="synonym">Scomber vernalis</name>
    <dbReference type="NCBI Taxonomy" id="13677"/>
    <lineage>
        <taxon>Eukaryota</taxon>
        <taxon>Metazoa</taxon>
        <taxon>Chordata</taxon>
        <taxon>Craniata</taxon>
        <taxon>Vertebrata</taxon>
        <taxon>Euteleostomi</taxon>
        <taxon>Actinopterygii</taxon>
        <taxon>Neopterygii</taxon>
        <taxon>Teleostei</taxon>
        <taxon>Neoteleostei</taxon>
        <taxon>Acanthomorphata</taxon>
        <taxon>Pelagiaria</taxon>
        <taxon>Scombriformes</taxon>
        <taxon>Scombridae</taxon>
        <taxon>Scomber</taxon>
    </lineage>
</organism>
<protein>
    <submittedName>
        <fullName evidence="6">Hydroxylysine kinase-like</fullName>
    </submittedName>
</protein>
<keyword evidence="3" id="KW-0963">Cytoplasm</keyword>
<keyword evidence="7" id="KW-1185">Reference proteome</keyword>
<evidence type="ECO:0000256" key="1">
    <source>
        <dbReference type="ARBA" id="ARBA00004496"/>
    </source>
</evidence>
<dbReference type="PANTHER" id="PTHR21064">
    <property type="entry name" value="AMINOGLYCOSIDE PHOSPHOTRANSFERASE DOMAIN-CONTAINING PROTEIN-RELATED"/>
    <property type="match status" value="1"/>
</dbReference>
<evidence type="ECO:0000256" key="4">
    <source>
        <dbReference type="ARBA" id="ARBA00022679"/>
    </source>
</evidence>
<evidence type="ECO:0000313" key="7">
    <source>
        <dbReference type="Proteomes" id="UP001314229"/>
    </source>
</evidence>
<keyword evidence="4" id="KW-0808">Transferase</keyword>
<dbReference type="EMBL" id="CAWUFR010000032">
    <property type="protein sequence ID" value="CAK6958180.1"/>
    <property type="molecule type" value="Genomic_DNA"/>
</dbReference>
<evidence type="ECO:0000256" key="3">
    <source>
        <dbReference type="ARBA" id="ARBA00022490"/>
    </source>
</evidence>
<dbReference type="Proteomes" id="UP001314229">
    <property type="component" value="Unassembled WGS sequence"/>
</dbReference>
<comment type="similarity">
    <text evidence="2">Belongs to the aminoglycoside phosphotransferase family.</text>
</comment>
<proteinExistence type="inferred from homology"/>
<sequence length="117" mass="13151">MTFCGAVTISCVEVIRNQTAGTYRQVFLSFTGIIHVNLNYQDIIVTPDDNGHHKVSGFLDFSVLMNSCYVFEVAIEIMYLMLKHPSLLDVGRAVLAGWEGIMVISEDERDSFFLLVL</sequence>
<comment type="caution">
    <text evidence="6">The sequence shown here is derived from an EMBL/GenBank/DDBJ whole genome shotgun (WGS) entry which is preliminary data.</text>
</comment>
<gene>
    <name evidence="6" type="ORF">FSCOSCO3_A032832</name>
</gene>
<comment type="subcellular location">
    <subcellularLocation>
        <location evidence="1">Cytoplasm</location>
    </subcellularLocation>
</comment>
<evidence type="ECO:0000256" key="2">
    <source>
        <dbReference type="ARBA" id="ARBA00006219"/>
    </source>
</evidence>
<dbReference type="InterPro" id="IPR011009">
    <property type="entry name" value="Kinase-like_dom_sf"/>
</dbReference>
<dbReference type="GO" id="GO:0019202">
    <property type="term" value="F:amino acid kinase activity"/>
    <property type="evidence" value="ECO:0007669"/>
    <property type="project" value="TreeGrafter"/>
</dbReference>
<evidence type="ECO:0000256" key="5">
    <source>
        <dbReference type="ARBA" id="ARBA00022777"/>
    </source>
</evidence>
<dbReference type="InterPro" id="IPR050249">
    <property type="entry name" value="Pseudomonas-type_ThrB"/>
</dbReference>
<dbReference type="Gene3D" id="3.90.1200.10">
    <property type="match status" value="1"/>
</dbReference>
<dbReference type="PANTHER" id="PTHR21064:SF1">
    <property type="entry name" value="HYDROXYLYSINE KINASE"/>
    <property type="match status" value="1"/>
</dbReference>
<dbReference type="GO" id="GO:0005737">
    <property type="term" value="C:cytoplasm"/>
    <property type="evidence" value="ECO:0007669"/>
    <property type="project" value="UniProtKB-SubCell"/>
</dbReference>
<dbReference type="SUPFAM" id="SSF56112">
    <property type="entry name" value="Protein kinase-like (PK-like)"/>
    <property type="match status" value="1"/>
</dbReference>
<accession>A0AAV1NGV6</accession>
<keyword evidence="5 6" id="KW-0418">Kinase</keyword>
<evidence type="ECO:0000313" key="6">
    <source>
        <dbReference type="EMBL" id="CAK6958180.1"/>
    </source>
</evidence>
<reference evidence="6 7" key="1">
    <citation type="submission" date="2024-01" db="EMBL/GenBank/DDBJ databases">
        <authorList>
            <person name="Alioto T."/>
            <person name="Alioto T."/>
            <person name="Gomez Garrido J."/>
        </authorList>
    </citation>
    <scope>NUCLEOTIDE SEQUENCE [LARGE SCALE GENOMIC DNA]</scope>
</reference>
<dbReference type="AlphaFoldDB" id="A0AAV1NGV6"/>
<name>A0AAV1NGV6_SCOSC</name>
<feature type="non-terminal residue" evidence="6">
    <location>
        <position position="117"/>
    </location>
</feature>